<dbReference type="GO" id="GO:0006397">
    <property type="term" value="P:mRNA processing"/>
    <property type="evidence" value="ECO:0007669"/>
    <property type="project" value="UniProtKB-KW"/>
</dbReference>
<dbReference type="OrthoDB" id="434939at2759"/>
<keyword evidence="18" id="KW-1185">Reference proteome</keyword>
<accession>B4KXN8</accession>
<dbReference type="PROSITE" id="PS50304">
    <property type="entry name" value="TUDOR"/>
    <property type="match status" value="1"/>
</dbReference>
<dbReference type="GO" id="GO:0005737">
    <property type="term" value="C:cytoplasm"/>
    <property type="evidence" value="ECO:0007669"/>
    <property type="project" value="InterPro"/>
</dbReference>
<dbReference type="Proteomes" id="UP000009192">
    <property type="component" value="Unassembled WGS sequence"/>
</dbReference>
<gene>
    <name evidence="17" type="primary">Dmoj\GI11340</name>
    <name evidence="17" type="ORF">Dmoj_GI11340</name>
</gene>
<dbReference type="Gene3D" id="2.40.50.770">
    <property type="entry name" value="RecQ-mediated genome instability protein Rmi1, C-terminal domain"/>
    <property type="match status" value="1"/>
</dbReference>
<dbReference type="PROSITE" id="PS50030">
    <property type="entry name" value="UBA"/>
    <property type="match status" value="1"/>
</dbReference>
<dbReference type="InterPro" id="IPR042470">
    <property type="entry name" value="RMI1_N_C_sf"/>
</dbReference>
<dbReference type="OMA" id="YHQRSRN"/>
<feature type="compositionally biased region" description="Basic and acidic residues" evidence="14">
    <location>
        <begin position="304"/>
        <end position="320"/>
    </location>
</feature>
<dbReference type="Pfam" id="PF08585">
    <property type="entry name" value="RMI1_N_C"/>
    <property type="match status" value="1"/>
</dbReference>
<evidence type="ECO:0000256" key="8">
    <source>
        <dbReference type="ARBA" id="ARBA00023187"/>
    </source>
</evidence>
<dbReference type="GO" id="GO:0005681">
    <property type="term" value="C:spliceosomal complex"/>
    <property type="evidence" value="ECO:0007669"/>
    <property type="project" value="UniProtKB-KW"/>
</dbReference>
<feature type="compositionally biased region" description="Polar residues" evidence="14">
    <location>
        <begin position="616"/>
        <end position="644"/>
    </location>
</feature>
<dbReference type="GO" id="GO:0006325">
    <property type="term" value="P:chromatin organization"/>
    <property type="evidence" value="ECO:0007669"/>
    <property type="project" value="UniProtKB-KW"/>
</dbReference>
<dbReference type="InterPro" id="IPR013894">
    <property type="entry name" value="RMI1_OB"/>
</dbReference>
<evidence type="ECO:0000256" key="7">
    <source>
        <dbReference type="ARBA" id="ARBA00022853"/>
    </source>
</evidence>
<dbReference type="InterPro" id="IPR047379">
    <property type="entry name" value="Tudor_TDRD3"/>
</dbReference>
<feature type="region of interest" description="Disordered" evidence="14">
    <location>
        <begin position="396"/>
        <end position="645"/>
    </location>
</feature>
<feature type="compositionally biased region" description="Polar residues" evidence="14">
    <location>
        <begin position="592"/>
        <end position="608"/>
    </location>
</feature>
<dbReference type="GO" id="GO:0015030">
    <property type="term" value="C:Cajal body"/>
    <property type="evidence" value="ECO:0007669"/>
    <property type="project" value="UniProtKB-SubCell"/>
</dbReference>
<feature type="region of interest" description="Disordered" evidence="14">
    <location>
        <begin position="675"/>
        <end position="714"/>
    </location>
</feature>
<feature type="compositionally biased region" description="Polar residues" evidence="14">
    <location>
        <begin position="505"/>
        <end position="518"/>
    </location>
</feature>
<comment type="function">
    <text evidence="10">Scaffolding protein that specifically recognizes and binds dimethylarginine-containing proteins. Plays a role in the regulation of translation of target mRNAs by binding Arg/Gly-rich motifs (GAR) in dimethylarginine-containing proteins. In nucleus, acts as a coactivator: recognizes and binds asymmetric dimethylation on the core histone tails associated with transcriptional activation (H3R17me2a and H4R3me2a) and recruits proteins at these arginine-methylated loci. In cytoplasm, acts as an antiviral factor that participates in the assembly of stress granules together with G3BP1.</text>
</comment>
<dbReference type="FunCoup" id="B4KXN8">
    <property type="interactions" value="1994"/>
</dbReference>
<evidence type="ECO:0000256" key="2">
    <source>
        <dbReference type="ARBA" id="ARBA00004408"/>
    </source>
</evidence>
<evidence type="ECO:0000256" key="12">
    <source>
        <dbReference type="ARBA" id="ARBA00041083"/>
    </source>
</evidence>
<evidence type="ECO:0000256" key="14">
    <source>
        <dbReference type="SAM" id="MobiDB-lite"/>
    </source>
</evidence>
<evidence type="ECO:0000256" key="9">
    <source>
        <dbReference type="ARBA" id="ARBA00023242"/>
    </source>
</evidence>
<feature type="region of interest" description="Disordered" evidence="14">
    <location>
        <begin position="287"/>
        <end position="320"/>
    </location>
</feature>
<dbReference type="EMBL" id="CH933809">
    <property type="protein sequence ID" value="EDW19745.1"/>
    <property type="molecule type" value="Genomic_DNA"/>
</dbReference>
<evidence type="ECO:0000256" key="11">
    <source>
        <dbReference type="ARBA" id="ARBA00037618"/>
    </source>
</evidence>
<dbReference type="InterPro" id="IPR010304">
    <property type="entry name" value="SMN_Tudor"/>
</dbReference>
<dbReference type="GO" id="GO:0003723">
    <property type="term" value="F:RNA binding"/>
    <property type="evidence" value="ECO:0007669"/>
    <property type="project" value="InterPro"/>
</dbReference>
<feature type="domain" description="Tudor" evidence="16">
    <location>
        <begin position="741"/>
        <end position="799"/>
    </location>
</feature>
<dbReference type="PhylomeDB" id="B4KXN8"/>
<dbReference type="InterPro" id="IPR015940">
    <property type="entry name" value="UBA"/>
</dbReference>
<evidence type="ECO:0000256" key="5">
    <source>
        <dbReference type="ARBA" id="ARBA00022664"/>
    </source>
</evidence>
<comment type="function">
    <text evidence="11">Involved in spliceosome assembly.</text>
</comment>
<keyword evidence="7" id="KW-0156">Chromatin regulator</keyword>
<dbReference type="PANTHER" id="PTHR13681">
    <property type="entry name" value="SURVIVAL OF MOTOR NEURON-RELATED-SPLICING FACTOR 30-RELATED"/>
    <property type="match status" value="1"/>
</dbReference>
<evidence type="ECO:0000313" key="17">
    <source>
        <dbReference type="EMBL" id="EDW19745.1"/>
    </source>
</evidence>
<evidence type="ECO:0000256" key="4">
    <source>
        <dbReference type="ARBA" id="ARBA00013421"/>
    </source>
</evidence>
<evidence type="ECO:0000313" key="18">
    <source>
        <dbReference type="Proteomes" id="UP000009192"/>
    </source>
</evidence>
<evidence type="ECO:0000256" key="3">
    <source>
        <dbReference type="ARBA" id="ARBA00005371"/>
    </source>
</evidence>
<evidence type="ECO:0000256" key="10">
    <source>
        <dbReference type="ARBA" id="ARBA00035105"/>
    </source>
</evidence>
<dbReference type="eggNOG" id="KOG3683">
    <property type="taxonomic scope" value="Eukaryota"/>
</dbReference>
<dbReference type="AlphaFoldDB" id="B4KXN8"/>
<dbReference type="InterPro" id="IPR009060">
    <property type="entry name" value="UBA-like_sf"/>
</dbReference>
<reference evidence="17 18" key="1">
    <citation type="journal article" date="2007" name="Nature">
        <title>Evolution of genes and genomes on the Drosophila phylogeny.</title>
        <authorList>
            <consortium name="Drosophila 12 Genomes Consortium"/>
            <person name="Clark A.G."/>
            <person name="Eisen M.B."/>
            <person name="Smith D.R."/>
            <person name="Bergman C.M."/>
            <person name="Oliver B."/>
            <person name="Markow T.A."/>
            <person name="Kaufman T.C."/>
            <person name="Kellis M."/>
            <person name="Gelbart W."/>
            <person name="Iyer V.N."/>
            <person name="Pollard D.A."/>
            <person name="Sackton T.B."/>
            <person name="Larracuente A.M."/>
            <person name="Singh N.D."/>
            <person name="Abad J.P."/>
            <person name="Abt D.N."/>
            <person name="Adryan B."/>
            <person name="Aguade M."/>
            <person name="Akashi H."/>
            <person name="Anderson W.W."/>
            <person name="Aquadro C.F."/>
            <person name="Ardell D.H."/>
            <person name="Arguello R."/>
            <person name="Artieri C.G."/>
            <person name="Barbash D.A."/>
            <person name="Barker D."/>
            <person name="Barsanti P."/>
            <person name="Batterham P."/>
            <person name="Batzoglou S."/>
            <person name="Begun D."/>
            <person name="Bhutkar A."/>
            <person name="Blanco E."/>
            <person name="Bosak S.A."/>
            <person name="Bradley R.K."/>
            <person name="Brand A.D."/>
            <person name="Brent M.R."/>
            <person name="Brooks A.N."/>
            <person name="Brown R.H."/>
            <person name="Butlin R.K."/>
            <person name="Caggese C."/>
            <person name="Calvi B.R."/>
            <person name="Bernardo de Carvalho A."/>
            <person name="Caspi A."/>
            <person name="Castrezana S."/>
            <person name="Celniker S.E."/>
            <person name="Chang J.L."/>
            <person name="Chapple C."/>
            <person name="Chatterji S."/>
            <person name="Chinwalla A."/>
            <person name="Civetta A."/>
            <person name="Clifton S.W."/>
            <person name="Comeron J.M."/>
            <person name="Costello J.C."/>
            <person name="Coyne J.A."/>
            <person name="Daub J."/>
            <person name="David R.G."/>
            <person name="Delcher A.L."/>
            <person name="Delehaunty K."/>
            <person name="Do C.B."/>
            <person name="Ebling H."/>
            <person name="Edwards K."/>
            <person name="Eickbush T."/>
            <person name="Evans J.D."/>
            <person name="Filipski A."/>
            <person name="Findeiss S."/>
            <person name="Freyhult E."/>
            <person name="Fulton L."/>
            <person name="Fulton R."/>
            <person name="Garcia A.C."/>
            <person name="Gardiner A."/>
            <person name="Garfield D.A."/>
            <person name="Garvin B.E."/>
            <person name="Gibson G."/>
            <person name="Gilbert D."/>
            <person name="Gnerre S."/>
            <person name="Godfrey J."/>
            <person name="Good R."/>
            <person name="Gotea V."/>
            <person name="Gravely B."/>
            <person name="Greenberg A.J."/>
            <person name="Griffiths-Jones S."/>
            <person name="Gross S."/>
            <person name="Guigo R."/>
            <person name="Gustafson E.A."/>
            <person name="Haerty W."/>
            <person name="Hahn M.W."/>
            <person name="Halligan D.L."/>
            <person name="Halpern A.L."/>
            <person name="Halter G.M."/>
            <person name="Han M.V."/>
            <person name="Heger A."/>
            <person name="Hillier L."/>
            <person name="Hinrichs A.S."/>
            <person name="Holmes I."/>
            <person name="Hoskins R.A."/>
            <person name="Hubisz M.J."/>
            <person name="Hultmark D."/>
            <person name="Huntley M.A."/>
            <person name="Jaffe D.B."/>
            <person name="Jagadeeshan S."/>
            <person name="Jeck W.R."/>
            <person name="Johnson J."/>
            <person name="Jones C.D."/>
            <person name="Jordan W.C."/>
            <person name="Karpen G.H."/>
            <person name="Kataoka E."/>
            <person name="Keightley P.D."/>
            <person name="Kheradpour P."/>
            <person name="Kirkness E.F."/>
            <person name="Koerich L.B."/>
            <person name="Kristiansen K."/>
            <person name="Kudrna D."/>
            <person name="Kulathinal R.J."/>
            <person name="Kumar S."/>
            <person name="Kwok R."/>
            <person name="Lander E."/>
            <person name="Langley C.H."/>
            <person name="Lapoint R."/>
            <person name="Lazzaro B.P."/>
            <person name="Lee S.J."/>
            <person name="Levesque L."/>
            <person name="Li R."/>
            <person name="Lin C.F."/>
            <person name="Lin M.F."/>
            <person name="Lindblad-Toh K."/>
            <person name="Llopart A."/>
            <person name="Long M."/>
            <person name="Low L."/>
            <person name="Lozovsky E."/>
            <person name="Lu J."/>
            <person name="Luo M."/>
            <person name="Machado C.A."/>
            <person name="Makalowski W."/>
            <person name="Marzo M."/>
            <person name="Matsuda M."/>
            <person name="Matzkin L."/>
            <person name="McAllister B."/>
            <person name="McBride C.S."/>
            <person name="McKernan B."/>
            <person name="McKernan K."/>
            <person name="Mendez-Lago M."/>
            <person name="Minx P."/>
            <person name="Mollenhauer M.U."/>
            <person name="Montooth K."/>
            <person name="Mount S.M."/>
            <person name="Mu X."/>
            <person name="Myers E."/>
            <person name="Negre B."/>
            <person name="Newfeld S."/>
            <person name="Nielsen R."/>
            <person name="Noor M.A."/>
            <person name="O'Grady P."/>
            <person name="Pachter L."/>
            <person name="Papaceit M."/>
            <person name="Parisi M.J."/>
            <person name="Parisi M."/>
            <person name="Parts L."/>
            <person name="Pedersen J.S."/>
            <person name="Pesole G."/>
            <person name="Phillippy A.M."/>
            <person name="Ponting C.P."/>
            <person name="Pop M."/>
            <person name="Porcelli D."/>
            <person name="Powell J.R."/>
            <person name="Prohaska S."/>
            <person name="Pruitt K."/>
            <person name="Puig M."/>
            <person name="Quesneville H."/>
            <person name="Ram K.R."/>
            <person name="Rand D."/>
            <person name="Rasmussen M.D."/>
            <person name="Reed L.K."/>
            <person name="Reenan R."/>
            <person name="Reily A."/>
            <person name="Remington K.A."/>
            <person name="Rieger T.T."/>
            <person name="Ritchie M.G."/>
            <person name="Robin C."/>
            <person name="Rogers Y.H."/>
            <person name="Rohde C."/>
            <person name="Rozas J."/>
            <person name="Rubenfield M.J."/>
            <person name="Ruiz A."/>
            <person name="Russo S."/>
            <person name="Salzberg S.L."/>
            <person name="Sanchez-Gracia A."/>
            <person name="Saranga D.J."/>
            <person name="Sato H."/>
            <person name="Schaeffer S.W."/>
            <person name="Schatz M.C."/>
            <person name="Schlenke T."/>
            <person name="Schwartz R."/>
            <person name="Segarra C."/>
            <person name="Singh R.S."/>
            <person name="Sirot L."/>
            <person name="Sirota M."/>
            <person name="Sisneros N.B."/>
            <person name="Smith C.D."/>
            <person name="Smith T.F."/>
            <person name="Spieth J."/>
            <person name="Stage D.E."/>
            <person name="Stark A."/>
            <person name="Stephan W."/>
            <person name="Strausberg R.L."/>
            <person name="Strempel S."/>
            <person name="Sturgill D."/>
            <person name="Sutton G."/>
            <person name="Sutton G.G."/>
            <person name="Tao W."/>
            <person name="Teichmann S."/>
            <person name="Tobari Y.N."/>
            <person name="Tomimura Y."/>
            <person name="Tsolas J.M."/>
            <person name="Valente V.L."/>
            <person name="Venter E."/>
            <person name="Venter J.C."/>
            <person name="Vicario S."/>
            <person name="Vieira F.G."/>
            <person name="Vilella A.J."/>
            <person name="Villasante A."/>
            <person name="Walenz B."/>
            <person name="Wang J."/>
            <person name="Wasserman M."/>
            <person name="Watts T."/>
            <person name="Wilson D."/>
            <person name="Wilson R.K."/>
            <person name="Wing R.A."/>
            <person name="Wolfner M.F."/>
            <person name="Wong A."/>
            <person name="Wong G.K."/>
            <person name="Wu C.I."/>
            <person name="Wu G."/>
            <person name="Yamamoto D."/>
            <person name="Yang H.P."/>
            <person name="Yang S.P."/>
            <person name="Yorke J.A."/>
            <person name="Yoshida K."/>
            <person name="Zdobnov E."/>
            <person name="Zhang P."/>
            <person name="Zhang Y."/>
            <person name="Zimin A.V."/>
            <person name="Baldwin J."/>
            <person name="Abdouelleil A."/>
            <person name="Abdulkadir J."/>
            <person name="Abebe A."/>
            <person name="Abera B."/>
            <person name="Abreu J."/>
            <person name="Acer S.C."/>
            <person name="Aftuck L."/>
            <person name="Alexander A."/>
            <person name="An P."/>
            <person name="Anderson E."/>
            <person name="Anderson S."/>
            <person name="Arachi H."/>
            <person name="Azer M."/>
            <person name="Bachantsang P."/>
            <person name="Barry A."/>
            <person name="Bayul T."/>
            <person name="Berlin A."/>
            <person name="Bessette D."/>
            <person name="Bloom T."/>
            <person name="Blye J."/>
            <person name="Boguslavskiy L."/>
            <person name="Bonnet C."/>
            <person name="Boukhgalter B."/>
            <person name="Bourzgui I."/>
            <person name="Brown A."/>
            <person name="Cahill P."/>
            <person name="Channer S."/>
            <person name="Cheshatsang Y."/>
            <person name="Chuda L."/>
            <person name="Citroen M."/>
            <person name="Collymore A."/>
            <person name="Cooke P."/>
            <person name="Costello M."/>
            <person name="D'Aco K."/>
            <person name="Daza R."/>
            <person name="De Haan G."/>
            <person name="DeGray S."/>
            <person name="DeMaso C."/>
            <person name="Dhargay N."/>
            <person name="Dooley K."/>
            <person name="Dooley E."/>
            <person name="Doricent M."/>
            <person name="Dorje P."/>
            <person name="Dorjee K."/>
            <person name="Dupes A."/>
            <person name="Elong R."/>
            <person name="Falk J."/>
            <person name="Farina A."/>
            <person name="Faro S."/>
            <person name="Ferguson D."/>
            <person name="Fisher S."/>
            <person name="Foley C.D."/>
            <person name="Franke A."/>
            <person name="Friedrich D."/>
            <person name="Gadbois L."/>
            <person name="Gearin G."/>
            <person name="Gearin C.R."/>
            <person name="Giannoukos G."/>
            <person name="Goode T."/>
            <person name="Graham J."/>
            <person name="Grandbois E."/>
            <person name="Grewal S."/>
            <person name="Gyaltsen K."/>
            <person name="Hafez N."/>
            <person name="Hagos B."/>
            <person name="Hall J."/>
            <person name="Henson C."/>
            <person name="Hollinger A."/>
            <person name="Honan T."/>
            <person name="Huard M.D."/>
            <person name="Hughes L."/>
            <person name="Hurhula B."/>
            <person name="Husby M.E."/>
            <person name="Kamat A."/>
            <person name="Kanga B."/>
            <person name="Kashin S."/>
            <person name="Khazanovich D."/>
            <person name="Kisner P."/>
            <person name="Lance K."/>
            <person name="Lara M."/>
            <person name="Lee W."/>
            <person name="Lennon N."/>
            <person name="Letendre F."/>
            <person name="LeVine R."/>
            <person name="Lipovsky A."/>
            <person name="Liu X."/>
            <person name="Liu J."/>
            <person name="Liu S."/>
            <person name="Lokyitsang T."/>
            <person name="Lokyitsang Y."/>
            <person name="Lubonja R."/>
            <person name="Lui A."/>
            <person name="MacDonald P."/>
            <person name="Magnisalis V."/>
            <person name="Maru K."/>
            <person name="Matthews C."/>
            <person name="McCusker W."/>
            <person name="McDonough S."/>
            <person name="Mehta T."/>
            <person name="Meldrim J."/>
            <person name="Meneus L."/>
            <person name="Mihai O."/>
            <person name="Mihalev A."/>
            <person name="Mihova T."/>
            <person name="Mittelman R."/>
            <person name="Mlenga V."/>
            <person name="Montmayeur A."/>
            <person name="Mulrain L."/>
            <person name="Navidi A."/>
            <person name="Naylor J."/>
            <person name="Negash T."/>
            <person name="Nguyen T."/>
            <person name="Nguyen N."/>
            <person name="Nicol R."/>
            <person name="Norbu C."/>
            <person name="Norbu N."/>
            <person name="Novod N."/>
            <person name="O'Neill B."/>
            <person name="Osman S."/>
            <person name="Markiewicz E."/>
            <person name="Oyono O.L."/>
            <person name="Patti C."/>
            <person name="Phunkhang P."/>
            <person name="Pierre F."/>
            <person name="Priest M."/>
            <person name="Raghuraman S."/>
            <person name="Rege F."/>
            <person name="Reyes R."/>
            <person name="Rise C."/>
            <person name="Rogov P."/>
            <person name="Ross K."/>
            <person name="Ryan E."/>
            <person name="Settipalli S."/>
            <person name="Shea T."/>
            <person name="Sherpa N."/>
            <person name="Shi L."/>
            <person name="Shih D."/>
            <person name="Sparrow T."/>
            <person name="Spaulding J."/>
            <person name="Stalker J."/>
            <person name="Stange-Thomann N."/>
            <person name="Stavropoulos S."/>
            <person name="Stone C."/>
            <person name="Strader C."/>
            <person name="Tesfaye S."/>
            <person name="Thomson T."/>
            <person name="Thoulutsang Y."/>
            <person name="Thoulutsang D."/>
            <person name="Topham K."/>
            <person name="Topping I."/>
            <person name="Tsamla T."/>
            <person name="Vassiliev H."/>
            <person name="Vo A."/>
            <person name="Wangchuk T."/>
            <person name="Wangdi T."/>
            <person name="Weiand M."/>
            <person name="Wilkinson J."/>
            <person name="Wilson A."/>
            <person name="Yadav S."/>
            <person name="Young G."/>
            <person name="Yu Q."/>
            <person name="Zembek L."/>
            <person name="Zhong D."/>
            <person name="Zimmer A."/>
            <person name="Zwirko Z."/>
            <person name="Jaffe D.B."/>
            <person name="Alvarez P."/>
            <person name="Brockman W."/>
            <person name="Butler J."/>
            <person name="Chin C."/>
            <person name="Gnerre S."/>
            <person name="Grabherr M."/>
            <person name="Kleber M."/>
            <person name="Mauceli E."/>
            <person name="MacCallum I."/>
        </authorList>
    </citation>
    <scope>NUCLEOTIDE SEQUENCE [LARGE SCALE GENOMIC DNA]</scope>
    <source>
        <strain evidence="18">Tucson 15081-1352.22</strain>
    </source>
</reference>
<comment type="similarity">
    <text evidence="3">Belongs to the SMN family.</text>
</comment>
<dbReference type="Pfam" id="PF06003">
    <property type="entry name" value="SMN_Tudor"/>
    <property type="match status" value="1"/>
</dbReference>
<dbReference type="SUPFAM" id="SSF46934">
    <property type="entry name" value="UBA-like"/>
    <property type="match status" value="1"/>
</dbReference>
<feature type="compositionally biased region" description="Basic and acidic residues" evidence="14">
    <location>
        <begin position="484"/>
        <end position="504"/>
    </location>
</feature>
<keyword evidence="9" id="KW-0539">Nucleus</keyword>
<dbReference type="GO" id="GO:0008380">
    <property type="term" value="P:RNA splicing"/>
    <property type="evidence" value="ECO:0007669"/>
    <property type="project" value="UniProtKB-KW"/>
</dbReference>
<evidence type="ECO:0000259" key="16">
    <source>
        <dbReference type="PROSITE" id="PS50304"/>
    </source>
</evidence>
<keyword evidence="6" id="KW-0747">Spliceosome</keyword>
<organism evidence="17 18">
    <name type="scientific">Drosophila mojavensis</name>
    <name type="common">Fruit fly</name>
    <dbReference type="NCBI Taxonomy" id="7230"/>
    <lineage>
        <taxon>Eukaryota</taxon>
        <taxon>Metazoa</taxon>
        <taxon>Ecdysozoa</taxon>
        <taxon>Arthropoda</taxon>
        <taxon>Hexapoda</taxon>
        <taxon>Insecta</taxon>
        <taxon>Pterygota</taxon>
        <taxon>Neoptera</taxon>
        <taxon>Endopterygota</taxon>
        <taxon>Diptera</taxon>
        <taxon>Brachycera</taxon>
        <taxon>Muscomorpha</taxon>
        <taxon>Ephydroidea</taxon>
        <taxon>Drosophilidae</taxon>
        <taxon>Drosophila</taxon>
    </lineage>
</organism>
<feature type="compositionally biased region" description="Polar residues" evidence="14">
    <location>
        <begin position="564"/>
        <end position="579"/>
    </location>
</feature>
<dbReference type="Gene3D" id="1.10.8.10">
    <property type="entry name" value="DNA helicase RuvA subunit, C-terminal domain"/>
    <property type="match status" value="1"/>
</dbReference>
<evidence type="ECO:0000256" key="6">
    <source>
        <dbReference type="ARBA" id="ARBA00022728"/>
    </source>
</evidence>
<dbReference type="InParanoid" id="B4KXN8"/>
<feature type="domain" description="UBA" evidence="15">
    <location>
        <begin position="247"/>
        <end position="287"/>
    </location>
</feature>
<comment type="subcellular location">
    <subcellularLocation>
        <location evidence="1">Nucleus speckle</location>
    </subcellularLocation>
    <subcellularLocation>
        <location evidence="2">Nucleus</location>
        <location evidence="2">Cajal body</location>
    </subcellularLocation>
</comment>
<dbReference type="CDD" id="cd20413">
    <property type="entry name" value="Tudor_TDRD3"/>
    <property type="match status" value="1"/>
</dbReference>
<dbReference type="GO" id="GO:0016607">
    <property type="term" value="C:nuclear speck"/>
    <property type="evidence" value="ECO:0007669"/>
    <property type="project" value="UniProtKB-SubCell"/>
</dbReference>
<dbReference type="SMART" id="SM00333">
    <property type="entry name" value="TUDOR"/>
    <property type="match status" value="1"/>
</dbReference>
<protein>
    <recommendedName>
        <fullName evidence="12">Survival of motor neuron-related-splicing factor 30</fullName>
    </recommendedName>
    <alternativeName>
        <fullName evidence="13">Survival motor neuron domain-containing protein 1</fullName>
    </alternativeName>
    <alternativeName>
        <fullName evidence="4">Tudor domain-containing protein 3</fullName>
    </alternativeName>
</protein>
<dbReference type="Gene3D" id="2.30.30.140">
    <property type="match status" value="1"/>
</dbReference>
<evidence type="ECO:0000256" key="1">
    <source>
        <dbReference type="ARBA" id="ARBA00004324"/>
    </source>
</evidence>
<dbReference type="KEGG" id="dmo:Dmoj_GI11340"/>
<dbReference type="InterPro" id="IPR002999">
    <property type="entry name" value="Tudor"/>
</dbReference>
<keyword evidence="8" id="KW-0508">mRNA splicing</keyword>
<keyword evidence="5" id="KW-0507">mRNA processing</keyword>
<dbReference type="SMART" id="SM01161">
    <property type="entry name" value="DUF1767"/>
    <property type="match status" value="1"/>
</dbReference>
<proteinExistence type="inferred from homology"/>
<dbReference type="PANTHER" id="PTHR13681:SF24">
    <property type="entry name" value="TUDOR DOMAIN-CONTAINING PROTEIN 3"/>
    <property type="match status" value="1"/>
</dbReference>
<dbReference type="HOGENOM" id="CLU_017980_0_0_1"/>
<evidence type="ECO:0000256" key="13">
    <source>
        <dbReference type="ARBA" id="ARBA00042567"/>
    </source>
</evidence>
<feature type="compositionally biased region" description="Polar residues" evidence="14">
    <location>
        <begin position="684"/>
        <end position="702"/>
    </location>
</feature>
<evidence type="ECO:0000259" key="15">
    <source>
        <dbReference type="PROSITE" id="PS50030"/>
    </source>
</evidence>
<sequence>MELSIKLQASGWHFTENGIKSLQSVVSDAYDPSKIIEVALNRDMRDFGGGALPIKKDESTGVIPGRIVLQVQKVRNIAAPKSNEESKAAPRLLQVELSDGQTVLHALELEPVPALNLNVAPGTKIYFHAEKLQLLQGFLLLRSNELKILGGRVDALYEKWDFARTMLKYARSGRPLTGSSAPPPWVTFGKSIDADADRNFKSLASAADKDKDKPSKENDDFNNMRSEAIAVASKAAVKKVFGGGGQNIVDHNIKKILEKGYSKEEAKAALQATRNNLERALFNLKRRKDAADSSNETQFRGGRNGRESRRGASLKDEAEAAKPAANATLFDFLTTKLRTDQATVDINRENVKSRSNADKVLDMQYESDYKAAVAVSLAESKSQSVAERTRFENNVSSSFAANRGGHSDRLQRGGTRSRAGREERSSRGIGSGSSFYDRGGAAGVSSARKPDASARATEQPHAKSSNRNGHDSNPAPSKGNIETNKSESSAKEPGINRRALERQNNRNGSLRTENGTAGSSSNSNNSHNRRRPQGNSTCAGAAGVAPPPTKTSNPFTSHTDEYNNRVNKVVTETANMKISSSKREHRRGGRQSAGQSTRQPSEPQSSLPQARKSVEKSNPTPRQQKLLQENTRQPSNANCTQLPNGYTYDPSKIMGFQTKEANEFAMSLLKSQGLSIASPPNAHTPAQGQSASQQPNNISSAQVEPPACLAPSKPQPTAAVALAMPSPSKSFDLAAPLDPWQWKSGDLCMAKYWDDGRYYEAEITAVSENTCVVFFIGYGNYEEVLKSDILPISDAQNRPLTSLSQAQQLQSRHRADRQTVQQQVYVPPHKREY</sequence>
<name>B4KXN8_DROMO</name>
<dbReference type="SUPFAM" id="SSF63748">
    <property type="entry name" value="Tudor/PWWP/MBT"/>
    <property type="match status" value="1"/>
</dbReference>